<dbReference type="EMBL" id="JARJCM010000259">
    <property type="protein sequence ID" value="KAJ7020535.1"/>
    <property type="molecule type" value="Genomic_DNA"/>
</dbReference>
<keyword evidence="2" id="KW-1185">Reference proteome</keyword>
<name>A0AAD6S463_9AGAR</name>
<protein>
    <submittedName>
        <fullName evidence="1">Uncharacterized protein</fullName>
    </submittedName>
</protein>
<evidence type="ECO:0000313" key="1">
    <source>
        <dbReference type="EMBL" id="KAJ7020535.1"/>
    </source>
</evidence>
<dbReference type="AlphaFoldDB" id="A0AAD6S463"/>
<evidence type="ECO:0000313" key="2">
    <source>
        <dbReference type="Proteomes" id="UP001218188"/>
    </source>
</evidence>
<organism evidence="1 2">
    <name type="scientific">Mycena alexandri</name>
    <dbReference type="NCBI Taxonomy" id="1745969"/>
    <lineage>
        <taxon>Eukaryota</taxon>
        <taxon>Fungi</taxon>
        <taxon>Dikarya</taxon>
        <taxon>Basidiomycota</taxon>
        <taxon>Agaricomycotina</taxon>
        <taxon>Agaricomycetes</taxon>
        <taxon>Agaricomycetidae</taxon>
        <taxon>Agaricales</taxon>
        <taxon>Marasmiineae</taxon>
        <taxon>Mycenaceae</taxon>
        <taxon>Mycena</taxon>
    </lineage>
</organism>
<accession>A0AAD6S463</accession>
<reference evidence="1" key="1">
    <citation type="submission" date="2023-03" db="EMBL/GenBank/DDBJ databases">
        <title>Massive genome expansion in bonnet fungi (Mycena s.s.) driven by repeated elements and novel gene families across ecological guilds.</title>
        <authorList>
            <consortium name="Lawrence Berkeley National Laboratory"/>
            <person name="Harder C.B."/>
            <person name="Miyauchi S."/>
            <person name="Viragh M."/>
            <person name="Kuo A."/>
            <person name="Thoen E."/>
            <person name="Andreopoulos B."/>
            <person name="Lu D."/>
            <person name="Skrede I."/>
            <person name="Drula E."/>
            <person name="Henrissat B."/>
            <person name="Morin E."/>
            <person name="Kohler A."/>
            <person name="Barry K."/>
            <person name="LaButti K."/>
            <person name="Morin E."/>
            <person name="Salamov A."/>
            <person name="Lipzen A."/>
            <person name="Mereny Z."/>
            <person name="Hegedus B."/>
            <person name="Baldrian P."/>
            <person name="Stursova M."/>
            <person name="Weitz H."/>
            <person name="Taylor A."/>
            <person name="Grigoriev I.V."/>
            <person name="Nagy L.G."/>
            <person name="Martin F."/>
            <person name="Kauserud H."/>
        </authorList>
    </citation>
    <scope>NUCLEOTIDE SEQUENCE</scope>
    <source>
        <strain evidence="1">CBHHK200</strain>
    </source>
</reference>
<gene>
    <name evidence="1" type="ORF">C8F04DRAFT_1196512</name>
</gene>
<sequence length="149" mass="16509">MATSSIVTVASYGLSPVVCPAISTWVVSSDGGPLAQMAGQQHYSREATVTGNGWPVALPIFWRVTVTVGALPPYNLVQSGLMRTSTENRLAFKPSGHHWGLRPMNHTFWVVDRADKGFEVPWPAQIIRSSTRTLEESVSMDEYWTDWET</sequence>
<comment type="caution">
    <text evidence="1">The sequence shown here is derived from an EMBL/GenBank/DDBJ whole genome shotgun (WGS) entry which is preliminary data.</text>
</comment>
<dbReference type="Proteomes" id="UP001218188">
    <property type="component" value="Unassembled WGS sequence"/>
</dbReference>
<proteinExistence type="predicted"/>